<dbReference type="Proteomes" id="UP000681720">
    <property type="component" value="Unassembled WGS sequence"/>
</dbReference>
<evidence type="ECO:0000313" key="3">
    <source>
        <dbReference type="EMBL" id="CAF4671917.1"/>
    </source>
</evidence>
<dbReference type="EMBL" id="CAJOBH010090578">
    <property type="protein sequence ID" value="CAF4563207.1"/>
    <property type="molecule type" value="Genomic_DNA"/>
</dbReference>
<dbReference type="Proteomes" id="UP000681967">
    <property type="component" value="Unassembled WGS sequence"/>
</dbReference>
<evidence type="ECO:0000313" key="5">
    <source>
        <dbReference type="EMBL" id="CAF4721262.1"/>
    </source>
</evidence>
<dbReference type="AlphaFoldDB" id="A0A8S2ZU79"/>
<comment type="caution">
    <text evidence="3">The sequence shown here is derived from an EMBL/GenBank/DDBJ whole genome shotgun (WGS) entry which is preliminary data.</text>
</comment>
<dbReference type="EMBL" id="CAJOBJ010126697">
    <property type="protein sequence ID" value="CAF4702901.1"/>
    <property type="molecule type" value="Genomic_DNA"/>
</dbReference>
<reference evidence="3" key="1">
    <citation type="submission" date="2021-02" db="EMBL/GenBank/DDBJ databases">
        <authorList>
            <person name="Nowell W R."/>
        </authorList>
    </citation>
    <scope>NUCLEOTIDE SEQUENCE</scope>
</reference>
<feature type="compositionally biased region" description="Polar residues" evidence="1">
    <location>
        <begin position="18"/>
        <end position="32"/>
    </location>
</feature>
<feature type="region of interest" description="Disordered" evidence="1">
    <location>
        <begin position="1"/>
        <end position="32"/>
    </location>
</feature>
<proteinExistence type="predicted"/>
<protein>
    <submittedName>
        <fullName evidence="3">Uncharacterized protein</fullName>
    </submittedName>
</protein>
<dbReference type="Proteomes" id="UP000676336">
    <property type="component" value="Unassembled WGS sequence"/>
</dbReference>
<dbReference type="EMBL" id="CAJOBH010123029">
    <property type="protein sequence ID" value="CAF4721262.1"/>
    <property type="molecule type" value="Genomic_DNA"/>
</dbReference>
<evidence type="ECO:0000313" key="6">
    <source>
        <dbReference type="Proteomes" id="UP000676336"/>
    </source>
</evidence>
<evidence type="ECO:0000313" key="4">
    <source>
        <dbReference type="EMBL" id="CAF4702901.1"/>
    </source>
</evidence>
<sequence length="32" mass="3898">MVQRTRAQQDHSGFWPEHQQQSYLQNNDRIAQ</sequence>
<evidence type="ECO:0000256" key="1">
    <source>
        <dbReference type="SAM" id="MobiDB-lite"/>
    </source>
</evidence>
<dbReference type="EMBL" id="CAJOBI010119614">
    <property type="protein sequence ID" value="CAF4671917.1"/>
    <property type="molecule type" value="Genomic_DNA"/>
</dbReference>
<accession>A0A8S2ZU79</accession>
<gene>
    <name evidence="2" type="ORF">BYL167_LOCUS38597</name>
    <name evidence="5" type="ORF">BYL167_LOCUS44892</name>
    <name evidence="4" type="ORF">GIL414_LOCUS43139</name>
    <name evidence="3" type="ORF">SMN809_LOCUS41928</name>
</gene>
<name>A0A8S2ZU79_9BILA</name>
<organism evidence="3 6">
    <name type="scientific">Rotaria magnacalcarata</name>
    <dbReference type="NCBI Taxonomy" id="392030"/>
    <lineage>
        <taxon>Eukaryota</taxon>
        <taxon>Metazoa</taxon>
        <taxon>Spiralia</taxon>
        <taxon>Gnathifera</taxon>
        <taxon>Rotifera</taxon>
        <taxon>Eurotatoria</taxon>
        <taxon>Bdelloidea</taxon>
        <taxon>Philodinida</taxon>
        <taxon>Philodinidae</taxon>
        <taxon>Rotaria</taxon>
    </lineage>
</organism>
<feature type="non-terminal residue" evidence="3">
    <location>
        <position position="32"/>
    </location>
</feature>
<evidence type="ECO:0000313" key="2">
    <source>
        <dbReference type="EMBL" id="CAF4563207.1"/>
    </source>
</evidence>